<dbReference type="AlphaFoldDB" id="A0A3P6TA40"/>
<sequence length="146" mass="16964">MVDWCVRFELQGRELKTLSYQMKKRLKRLTKPLVLLKANLTFQACNLLNRSHLWIYKKLGHDLSWLSMNVGTKTSFVHQKKNEDESRKYLMKVILSPESVAVLIICRSSESVADKGSEWKYRQLASWRIGMGGLDAGFGPCCMFRF</sequence>
<organism evidence="1 2">
    <name type="scientific">Cylicostephanus goldi</name>
    <name type="common">Nematode worm</name>
    <dbReference type="NCBI Taxonomy" id="71465"/>
    <lineage>
        <taxon>Eukaryota</taxon>
        <taxon>Metazoa</taxon>
        <taxon>Ecdysozoa</taxon>
        <taxon>Nematoda</taxon>
        <taxon>Chromadorea</taxon>
        <taxon>Rhabditida</taxon>
        <taxon>Rhabditina</taxon>
        <taxon>Rhabditomorpha</taxon>
        <taxon>Strongyloidea</taxon>
        <taxon>Strongylidae</taxon>
        <taxon>Cylicostephanus</taxon>
    </lineage>
</organism>
<dbReference type="EMBL" id="UYRV01025565">
    <property type="protein sequence ID" value="VDK77685.1"/>
    <property type="molecule type" value="Genomic_DNA"/>
</dbReference>
<name>A0A3P6TA40_CYLGO</name>
<gene>
    <name evidence="1" type="ORF">CGOC_LOCUS7374</name>
</gene>
<dbReference type="Proteomes" id="UP000271889">
    <property type="component" value="Unassembled WGS sequence"/>
</dbReference>
<reference evidence="1 2" key="1">
    <citation type="submission" date="2018-11" db="EMBL/GenBank/DDBJ databases">
        <authorList>
            <consortium name="Pathogen Informatics"/>
        </authorList>
    </citation>
    <scope>NUCLEOTIDE SEQUENCE [LARGE SCALE GENOMIC DNA]</scope>
</reference>
<protein>
    <submittedName>
        <fullName evidence="1">Uncharacterized protein</fullName>
    </submittedName>
</protein>
<evidence type="ECO:0000313" key="2">
    <source>
        <dbReference type="Proteomes" id="UP000271889"/>
    </source>
</evidence>
<accession>A0A3P6TA40</accession>
<evidence type="ECO:0000313" key="1">
    <source>
        <dbReference type="EMBL" id="VDK77685.1"/>
    </source>
</evidence>
<keyword evidence="2" id="KW-1185">Reference proteome</keyword>
<proteinExistence type="predicted"/>